<evidence type="ECO:0000259" key="2">
    <source>
        <dbReference type="Pfam" id="PF24406"/>
    </source>
</evidence>
<evidence type="ECO:0000259" key="1">
    <source>
        <dbReference type="Pfam" id="PF00149"/>
    </source>
</evidence>
<protein>
    <submittedName>
        <fullName evidence="3">Metallophosphatase family protein</fullName>
    </submittedName>
</protein>
<dbReference type="SUPFAM" id="SSF56300">
    <property type="entry name" value="Metallo-dependent phosphatases"/>
    <property type="match status" value="1"/>
</dbReference>
<organism evidence="3 4">
    <name type="scientific">Mesorhizobium erdmanii</name>
    <dbReference type="NCBI Taxonomy" id="1777866"/>
    <lineage>
        <taxon>Bacteria</taxon>
        <taxon>Pseudomonadati</taxon>
        <taxon>Pseudomonadota</taxon>
        <taxon>Alphaproteobacteria</taxon>
        <taxon>Hyphomicrobiales</taxon>
        <taxon>Phyllobacteriaceae</taxon>
        <taxon>Mesorhizobium</taxon>
    </lineage>
</organism>
<dbReference type="InterPro" id="IPR004843">
    <property type="entry name" value="Calcineurin-like_PHP"/>
</dbReference>
<dbReference type="InterPro" id="IPR057123">
    <property type="entry name" value="STAND_NTPase4_dom"/>
</dbReference>
<evidence type="ECO:0000313" key="4">
    <source>
        <dbReference type="Proteomes" id="UP000503339"/>
    </source>
</evidence>
<dbReference type="EMBL" id="CP033361">
    <property type="protein sequence ID" value="QKC75846.1"/>
    <property type="molecule type" value="Genomic_DNA"/>
</dbReference>
<dbReference type="Pfam" id="PF00149">
    <property type="entry name" value="Metallophos"/>
    <property type="match status" value="1"/>
</dbReference>
<sequence>MKSNVLHISDLHYSDKNATQNLYLRDAFFKDLQEVFSQDEKPTAMVFSGDIVNNPDEKNVYLDVIERFIDPLQQITSISPKNIILCPGNHDVSFTSLKANSIFRDGLEKMRDDPASIDGLYGDGKLDDYAKTICEQFFEFSEYLEQPWDNPFYKVYEVGGQVAISLNMAFSCSLGGSKADRGKLFFPASALSKALLEVQSGHCDILTGHFPLSDLNEPHAKLIEREVQNKSHLYLFGHVHNPRPTTLVTADSSLIRLQSGALYAKDDNFKGYSYIEEEARNLRATYRSYYDERSMFDEATNVGRRGEFFDSDLSKKYWYDRKPSYTNQKLVDHLSGPISKYYLDNYNVGISDQSLLDTYVFPTLAEVDPSKDGPSGAALEVFRREADFLEIDDNVCCHLPSETGATSLLAYLAIQFCQRADECSKPRIPIFIDIRECKPYPSAVKGVVKSALPEADDPLFGWSARIEDQPFVLLVDNYSPNDKQHVAWLQTAHQLLPKARFVICAKSPFAAQSTNARTNLDLPFGYRSWVLYPLDRGEVRAIVKRFGLPDNIDKNLIVDDIISKFRNIGIPLSGPIVAMYLTILRERKSYAPINAAAVTENFIEVTLEKGVTSVVFQGDFDYSEQVSLLACIAEKLVRGNIDSFTPDELHTVIRHYYSEKGISRQATDIVKFFCDKNIFEENNARVYFRYRMVFNYLVAKQIELEVDFRKYVFDEERIFDFVPELDIYFGINRKDEEALAFISGEYLRVSQEIEKEFGPLLSIEAAADLKLPKTKNLNEFMSMLTDRVVTDSEGGDEEQRDGKVEGRKDKPTQFIQSFKRPEKTNLLIRWVKILACYSVCIKNSDRLSKEVKEKHLQQIMVGWGIVASLSFQVVGLLFENGIVKIGTYEFNFGVRRLADPRVIRTIVANVPGFVSTYSRMYLASGKLSDLVRSLEVTGFSDFIRVSMLVDMRSKDFLKDVEAFARDNKSSNSLLESMMWKLRDSFLRFGMESKYVAPFRRLIAELNVNILGLTGEKRSRKLTEVAQRLDELRLSRRIAKKD</sequence>
<accession>A0A6M7UGH6</accession>
<dbReference type="KEGG" id="merd:EB233_10075"/>
<dbReference type="RefSeq" id="WP_081294343.1">
    <property type="nucleotide sequence ID" value="NZ_CP033361.1"/>
</dbReference>
<dbReference type="PANTHER" id="PTHR31302:SF0">
    <property type="entry name" value="TRANSMEMBRANE PROTEIN WITH METALLOPHOSPHOESTERASE DOMAIN"/>
    <property type="match status" value="1"/>
</dbReference>
<dbReference type="Proteomes" id="UP000503339">
    <property type="component" value="Chromosome"/>
</dbReference>
<name>A0A6M7UGH6_9HYPH</name>
<dbReference type="CDD" id="cd00838">
    <property type="entry name" value="MPP_superfamily"/>
    <property type="match status" value="1"/>
</dbReference>
<dbReference type="InterPro" id="IPR051158">
    <property type="entry name" value="Metallophosphoesterase_sf"/>
</dbReference>
<dbReference type="AlphaFoldDB" id="A0A6M7UGH6"/>
<dbReference type="Gene3D" id="3.60.21.10">
    <property type="match status" value="1"/>
</dbReference>
<proteinExistence type="predicted"/>
<reference evidence="3 4" key="1">
    <citation type="submission" date="2018-10" db="EMBL/GenBank/DDBJ databases">
        <authorList>
            <person name="Perry B.J."/>
            <person name="Sullivan J.T."/>
            <person name="Murphy R.J.T."/>
            <person name="Ramsay J.P."/>
            <person name="Ronson C.W."/>
        </authorList>
    </citation>
    <scope>NUCLEOTIDE SEQUENCE [LARGE SCALE GENOMIC DNA]</scope>
    <source>
        <strain evidence="3 4">NZP2014</strain>
    </source>
</reference>
<dbReference type="InterPro" id="IPR029052">
    <property type="entry name" value="Metallo-depent_PP-like"/>
</dbReference>
<dbReference type="PANTHER" id="PTHR31302">
    <property type="entry name" value="TRANSMEMBRANE PROTEIN WITH METALLOPHOSPHOESTERASE DOMAIN-RELATED"/>
    <property type="match status" value="1"/>
</dbReference>
<feature type="domain" description="STAND NTPase 4 small alpha/beta" evidence="2">
    <location>
        <begin position="643"/>
        <end position="698"/>
    </location>
</feature>
<gene>
    <name evidence="3" type="ORF">EB233_10075</name>
</gene>
<dbReference type="Pfam" id="PF24406">
    <property type="entry name" value="nSTAND_NTPase4"/>
    <property type="match status" value="1"/>
</dbReference>
<dbReference type="GO" id="GO:0016787">
    <property type="term" value="F:hydrolase activity"/>
    <property type="evidence" value="ECO:0007669"/>
    <property type="project" value="InterPro"/>
</dbReference>
<evidence type="ECO:0000313" key="3">
    <source>
        <dbReference type="EMBL" id="QKC75846.1"/>
    </source>
</evidence>
<keyword evidence="4" id="KW-1185">Reference proteome</keyword>
<feature type="domain" description="Calcineurin-like phosphoesterase" evidence="1">
    <location>
        <begin position="4"/>
        <end position="242"/>
    </location>
</feature>